<name>A0A6L9FYR7_9MICC</name>
<evidence type="ECO:0000313" key="6">
    <source>
        <dbReference type="Proteomes" id="UP000477543"/>
    </source>
</evidence>
<dbReference type="SUPFAM" id="SSF52540">
    <property type="entry name" value="P-loop containing nucleoside triphosphate hydrolases"/>
    <property type="match status" value="1"/>
</dbReference>
<keyword evidence="3" id="KW-0067">ATP-binding</keyword>
<keyword evidence="2" id="KW-0547">Nucleotide-binding</keyword>
<evidence type="ECO:0000256" key="3">
    <source>
        <dbReference type="ARBA" id="ARBA00022840"/>
    </source>
</evidence>
<sequence length="681" mass="72951">MNTLPGTDLSWLQRALQVLALRLRHEVALTRTLRGDGRQEGFLGLLLGADEAEAMLAEASGRLRASGTAVSAAALNELEEQLEAWVEQADDPFCRLVRALQLDHAETRLLLVACAPSLDSRYGAVYGYLNDDMTRRHLTPELAQRLLGDHGTGLAQLRVLLAETGRLAGHRALLPVEGTPWIQAALRPDPLLLDRVLGLEPALPGLRIGWGPPSDTAPGEAAEPGKAAVPAQIWQAVDQPDGRGARSALAAAGTGGILLLTPGDLPADPHQLSAALGSALGSALREARLRGLLPVLRGFDQAPPGTLQQLAAALRPPAMVLCDNPVAWQDARLAAAPAPAPLTRGQALAGLLAGRRADSPEYRGWLARLLRLDPLVLGGLLAADPDEAQLRQAIRDRLGRPLEHLADRLASDYTLDDLVLPARTAAALRELVHWHATVPTVRDDWGFGTVFGRGSGTTALFKGPSGTGKTMAAAALGHALQLPVFRVNLAGLVSKYIGETEKNLDRLFDAADGSDVVLFFDEADAIFGKRSEVHDAHDRYANLETAYLLQRIERHAGLSILASNLHQNIDDAFIRRLDAVIEFPAPSPAARRDIWQRLRRGRAPLADDVDLGQLAERFELTGGEIRNCALAAAHLAAAEGTGITMDTLMRAIARELAKAGKPIRRDDFGEHYAAARTGREG</sequence>
<dbReference type="RefSeq" id="WP_161447034.1">
    <property type="nucleotide sequence ID" value="NZ_WYDN01000001.1"/>
</dbReference>
<dbReference type="GO" id="GO:0016887">
    <property type="term" value="F:ATP hydrolysis activity"/>
    <property type="evidence" value="ECO:0007669"/>
    <property type="project" value="InterPro"/>
</dbReference>
<evidence type="ECO:0000256" key="1">
    <source>
        <dbReference type="ARBA" id="ARBA00006914"/>
    </source>
</evidence>
<dbReference type="SMART" id="SM00382">
    <property type="entry name" value="AAA"/>
    <property type="match status" value="1"/>
</dbReference>
<feature type="domain" description="AAA+ ATPase" evidence="4">
    <location>
        <begin position="455"/>
        <end position="587"/>
    </location>
</feature>
<dbReference type="EMBL" id="WYDN01000001">
    <property type="protein sequence ID" value="NAZ14721.1"/>
    <property type="molecule type" value="Genomic_DNA"/>
</dbReference>
<dbReference type="Proteomes" id="UP000477543">
    <property type="component" value="Unassembled WGS sequence"/>
</dbReference>
<dbReference type="Pfam" id="PF00004">
    <property type="entry name" value="AAA"/>
    <property type="match status" value="1"/>
</dbReference>
<comment type="similarity">
    <text evidence="1">Belongs to the AAA ATPase family.</text>
</comment>
<proteinExistence type="inferred from homology"/>
<dbReference type="Gene3D" id="1.10.8.60">
    <property type="match status" value="1"/>
</dbReference>
<dbReference type="CDD" id="cd19481">
    <property type="entry name" value="RecA-like_protease"/>
    <property type="match status" value="1"/>
</dbReference>
<dbReference type="Pfam" id="PF22977">
    <property type="entry name" value="WHD"/>
    <property type="match status" value="1"/>
</dbReference>
<evidence type="ECO:0000256" key="2">
    <source>
        <dbReference type="ARBA" id="ARBA00022741"/>
    </source>
</evidence>
<dbReference type="Gene3D" id="3.40.50.300">
    <property type="entry name" value="P-loop containing nucleotide triphosphate hydrolases"/>
    <property type="match status" value="1"/>
</dbReference>
<evidence type="ECO:0000259" key="4">
    <source>
        <dbReference type="SMART" id="SM00382"/>
    </source>
</evidence>
<comment type="caution">
    <text evidence="5">The sequence shown here is derived from an EMBL/GenBank/DDBJ whole genome shotgun (WGS) entry which is preliminary data.</text>
</comment>
<dbReference type="InterPro" id="IPR050221">
    <property type="entry name" value="26S_Proteasome_ATPase"/>
</dbReference>
<dbReference type="InterPro" id="IPR003593">
    <property type="entry name" value="AAA+_ATPase"/>
</dbReference>
<dbReference type="InterPro" id="IPR003959">
    <property type="entry name" value="ATPase_AAA_core"/>
</dbReference>
<reference evidence="5 6" key="1">
    <citation type="submission" date="2020-01" db="EMBL/GenBank/DDBJ databases">
        <title>Glutamicibacter soli M275.</title>
        <authorList>
            <person name="Meng X."/>
        </authorList>
    </citation>
    <scope>NUCLEOTIDE SEQUENCE [LARGE SCALE GENOMIC DNA]</scope>
    <source>
        <strain evidence="5 6">M275</strain>
    </source>
</reference>
<accession>A0A6L9FYR7</accession>
<dbReference type="AlphaFoldDB" id="A0A6L9FYR7"/>
<dbReference type="InterPro" id="IPR027417">
    <property type="entry name" value="P-loop_NTPase"/>
</dbReference>
<gene>
    <name evidence="5" type="ORF">GT020_01375</name>
</gene>
<protein>
    <submittedName>
        <fullName evidence="5">AAA family ATPase</fullName>
    </submittedName>
</protein>
<dbReference type="GO" id="GO:0005524">
    <property type="term" value="F:ATP binding"/>
    <property type="evidence" value="ECO:0007669"/>
    <property type="project" value="UniProtKB-KW"/>
</dbReference>
<organism evidence="5 6">
    <name type="scientific">Glutamicibacter soli</name>
    <dbReference type="NCBI Taxonomy" id="453836"/>
    <lineage>
        <taxon>Bacteria</taxon>
        <taxon>Bacillati</taxon>
        <taxon>Actinomycetota</taxon>
        <taxon>Actinomycetes</taxon>
        <taxon>Micrococcales</taxon>
        <taxon>Micrococcaceae</taxon>
        <taxon>Glutamicibacter</taxon>
    </lineage>
</organism>
<dbReference type="InterPro" id="IPR054472">
    <property type="entry name" value="WHD"/>
</dbReference>
<evidence type="ECO:0000313" key="5">
    <source>
        <dbReference type="EMBL" id="NAZ14721.1"/>
    </source>
</evidence>
<dbReference type="PANTHER" id="PTHR23073">
    <property type="entry name" value="26S PROTEASOME REGULATORY SUBUNIT"/>
    <property type="match status" value="1"/>
</dbReference>